<accession>A0ABD1XWD5</accession>
<dbReference type="Proteomes" id="UP001605036">
    <property type="component" value="Unassembled WGS sequence"/>
</dbReference>
<proteinExistence type="predicted"/>
<name>A0ABD1XWD5_9MARC</name>
<dbReference type="EMBL" id="JBHFFA010000007">
    <property type="protein sequence ID" value="KAL2612221.1"/>
    <property type="molecule type" value="Genomic_DNA"/>
</dbReference>
<comment type="caution">
    <text evidence="2">The sequence shown here is derived from an EMBL/GenBank/DDBJ whole genome shotgun (WGS) entry which is preliminary data.</text>
</comment>
<reference evidence="2 3" key="1">
    <citation type="submission" date="2024-09" db="EMBL/GenBank/DDBJ databases">
        <title>Chromosome-scale assembly of Riccia fluitans.</title>
        <authorList>
            <person name="Paukszto L."/>
            <person name="Sawicki J."/>
            <person name="Karawczyk K."/>
            <person name="Piernik-Szablinska J."/>
            <person name="Szczecinska M."/>
            <person name="Mazdziarz M."/>
        </authorList>
    </citation>
    <scope>NUCLEOTIDE SEQUENCE [LARGE SCALE GENOMIC DNA]</scope>
    <source>
        <strain evidence="2">Rf_01</strain>
        <tissue evidence="2">Aerial parts of the thallus</tissue>
    </source>
</reference>
<keyword evidence="1" id="KW-0732">Signal</keyword>
<sequence>MAARRAVSALWAKAAALLTAALRAVAAALRAANTLKCPRGRFRVREWEKERESGEALGGAVQYLEEIGLV</sequence>
<evidence type="ECO:0000313" key="2">
    <source>
        <dbReference type="EMBL" id="KAL2612221.1"/>
    </source>
</evidence>
<evidence type="ECO:0000256" key="1">
    <source>
        <dbReference type="SAM" id="SignalP"/>
    </source>
</evidence>
<feature type="chain" id="PRO_5044779809" evidence="1">
    <location>
        <begin position="28"/>
        <end position="70"/>
    </location>
</feature>
<feature type="signal peptide" evidence="1">
    <location>
        <begin position="1"/>
        <end position="27"/>
    </location>
</feature>
<gene>
    <name evidence="2" type="ORF">R1flu_023913</name>
</gene>
<dbReference type="AlphaFoldDB" id="A0ABD1XWD5"/>
<protein>
    <submittedName>
        <fullName evidence="2">Uncharacterized protein</fullName>
    </submittedName>
</protein>
<organism evidence="2 3">
    <name type="scientific">Riccia fluitans</name>
    <dbReference type="NCBI Taxonomy" id="41844"/>
    <lineage>
        <taxon>Eukaryota</taxon>
        <taxon>Viridiplantae</taxon>
        <taxon>Streptophyta</taxon>
        <taxon>Embryophyta</taxon>
        <taxon>Marchantiophyta</taxon>
        <taxon>Marchantiopsida</taxon>
        <taxon>Marchantiidae</taxon>
        <taxon>Marchantiales</taxon>
        <taxon>Ricciaceae</taxon>
        <taxon>Riccia</taxon>
    </lineage>
</organism>
<keyword evidence="3" id="KW-1185">Reference proteome</keyword>
<evidence type="ECO:0000313" key="3">
    <source>
        <dbReference type="Proteomes" id="UP001605036"/>
    </source>
</evidence>